<dbReference type="Proteomes" id="UP000325440">
    <property type="component" value="Unassembled WGS sequence"/>
</dbReference>
<name>A0A5E4N7F1_9HEMI</name>
<proteinExistence type="predicted"/>
<reference evidence="1 2" key="1">
    <citation type="submission" date="2019-08" db="EMBL/GenBank/DDBJ databases">
        <authorList>
            <person name="Alioto T."/>
            <person name="Alioto T."/>
            <person name="Gomez Garrido J."/>
        </authorList>
    </citation>
    <scope>NUCLEOTIDE SEQUENCE [LARGE SCALE GENOMIC DNA]</scope>
</reference>
<keyword evidence="2" id="KW-1185">Reference proteome</keyword>
<protein>
    <submittedName>
        <fullName evidence="1">Uncharacterized protein</fullName>
    </submittedName>
</protein>
<dbReference type="AlphaFoldDB" id="A0A5E4N7F1"/>
<gene>
    <name evidence="1" type="ORF">CINCED_3A000476</name>
</gene>
<evidence type="ECO:0000313" key="1">
    <source>
        <dbReference type="EMBL" id="VVC37514.1"/>
    </source>
</evidence>
<organism evidence="1 2">
    <name type="scientific">Cinara cedri</name>
    <dbReference type="NCBI Taxonomy" id="506608"/>
    <lineage>
        <taxon>Eukaryota</taxon>
        <taxon>Metazoa</taxon>
        <taxon>Ecdysozoa</taxon>
        <taxon>Arthropoda</taxon>
        <taxon>Hexapoda</taxon>
        <taxon>Insecta</taxon>
        <taxon>Pterygota</taxon>
        <taxon>Neoptera</taxon>
        <taxon>Paraneoptera</taxon>
        <taxon>Hemiptera</taxon>
        <taxon>Sternorrhyncha</taxon>
        <taxon>Aphidomorpha</taxon>
        <taxon>Aphidoidea</taxon>
        <taxon>Aphididae</taxon>
        <taxon>Lachninae</taxon>
        <taxon>Cinara</taxon>
    </lineage>
</organism>
<accession>A0A5E4N7F1</accession>
<sequence>MELDEKDDPDGEVYKQLMEATRNGLPKLRKIINEWEYLNIQKRQVGQFEALYNMLDTKKLCDVQQWKNKRLDIALSVFLEDEESLEEENCRQRKLKYLKIVLQRTQKAPIGSEDTHYYLCKTLLLHVKKCSETVRQRNDSCHTNNDTVLWHYVDNQRSLGNQRCLICIDNVLVTSSTAELRLVDNGTALLGNHSLIKAI</sequence>
<dbReference type="EMBL" id="CABPRJ010001448">
    <property type="protein sequence ID" value="VVC37514.1"/>
    <property type="molecule type" value="Genomic_DNA"/>
</dbReference>
<evidence type="ECO:0000313" key="2">
    <source>
        <dbReference type="Proteomes" id="UP000325440"/>
    </source>
</evidence>